<comment type="similarity">
    <text evidence="2">Belongs to the ABC-4 integral membrane protein family. LolC/E subfamily.</text>
</comment>
<dbReference type="InterPro" id="IPR003838">
    <property type="entry name" value="ABC3_permease_C"/>
</dbReference>
<evidence type="ECO:0000256" key="7">
    <source>
        <dbReference type="SAM" id="Phobius"/>
    </source>
</evidence>
<proteinExistence type="inferred from homology"/>
<dbReference type="KEGG" id="htq:FRZ44_01190"/>
<dbReference type="Proteomes" id="UP000326202">
    <property type="component" value="Chromosome"/>
</dbReference>
<reference evidence="9 10" key="1">
    <citation type="submission" date="2019-08" db="EMBL/GenBank/DDBJ databases">
        <title>Hyperibacter terrae gen. nov., sp. nov. and Hyperibacter viscosus sp. nov., two new members in the family Rhodospirillaceae isolated from the rhizosphere of Hypericum perforatum.</title>
        <authorList>
            <person name="Noviana Z."/>
        </authorList>
    </citation>
    <scope>NUCLEOTIDE SEQUENCE [LARGE SCALE GENOMIC DNA]</scope>
    <source>
        <strain evidence="9 10">R5913</strain>
    </source>
</reference>
<feature type="transmembrane region" description="Helical" evidence="7">
    <location>
        <begin position="272"/>
        <end position="297"/>
    </location>
</feature>
<feature type="transmembrane region" description="Helical" evidence="7">
    <location>
        <begin position="20"/>
        <end position="41"/>
    </location>
</feature>
<gene>
    <name evidence="9" type="ORF">FRZ44_01190</name>
</gene>
<evidence type="ECO:0000259" key="8">
    <source>
        <dbReference type="Pfam" id="PF02687"/>
    </source>
</evidence>
<dbReference type="EMBL" id="CP042906">
    <property type="protein sequence ID" value="QEX14844.1"/>
    <property type="molecule type" value="Genomic_DNA"/>
</dbReference>
<dbReference type="AlphaFoldDB" id="A0A5J6MC66"/>
<evidence type="ECO:0000256" key="1">
    <source>
        <dbReference type="ARBA" id="ARBA00004651"/>
    </source>
</evidence>
<evidence type="ECO:0000256" key="6">
    <source>
        <dbReference type="ARBA" id="ARBA00023136"/>
    </source>
</evidence>
<feature type="domain" description="ABC3 transporter permease C-terminal" evidence="8">
    <location>
        <begin position="285"/>
        <end position="398"/>
    </location>
</feature>
<evidence type="ECO:0000313" key="9">
    <source>
        <dbReference type="EMBL" id="QEX14844.1"/>
    </source>
</evidence>
<sequence>MSRARASLQVPILALRGAVFEWRLIACYVFGLVAVLVPVMLTAGLRFGVINGLVEKLSEDPRNLEIVVAGNYQLTPEWFSKIGESGLIGFLVPTTRSLSATVNLVTLGAERRMASAVQLIPTGPGDPLLGQDEPPAATDEIVLSASVAEDLGVRKGDEIGLLVTRRLNGKNELKQLSMKVVAIAPVGLVQQDSAFVVPGLLVATEDFRDGTVQELAAVAGTATAGRDFASARIFARTIDDVAPLAELVGRTGLSVRTRSQDIAAVKLLDRSLGIAFAIIATVGGSGYLLSVVASQWANLERRRRDLSILRLIGITKIGVLMLPVIEAVMIAGFGFGISTLLFFAGSRILNWAFASSLLAEGVVCQLGLVEIAAIGATTIIVAAIAAVIGGFNVVRIEPGESLRTL</sequence>
<keyword evidence="10" id="KW-1185">Reference proteome</keyword>
<feature type="transmembrane region" description="Helical" evidence="7">
    <location>
        <begin position="317"/>
        <end position="341"/>
    </location>
</feature>
<evidence type="ECO:0000313" key="10">
    <source>
        <dbReference type="Proteomes" id="UP000326202"/>
    </source>
</evidence>
<name>A0A5J6MC66_9PROT</name>
<evidence type="ECO:0000256" key="3">
    <source>
        <dbReference type="ARBA" id="ARBA00022475"/>
    </source>
</evidence>
<organism evidence="9 10">
    <name type="scientific">Hypericibacter terrae</name>
    <dbReference type="NCBI Taxonomy" id="2602015"/>
    <lineage>
        <taxon>Bacteria</taxon>
        <taxon>Pseudomonadati</taxon>
        <taxon>Pseudomonadota</taxon>
        <taxon>Alphaproteobacteria</taxon>
        <taxon>Rhodospirillales</taxon>
        <taxon>Dongiaceae</taxon>
        <taxon>Hypericibacter</taxon>
    </lineage>
</organism>
<dbReference type="GO" id="GO:0098797">
    <property type="term" value="C:plasma membrane protein complex"/>
    <property type="evidence" value="ECO:0007669"/>
    <property type="project" value="TreeGrafter"/>
</dbReference>
<dbReference type="PANTHER" id="PTHR30489:SF0">
    <property type="entry name" value="LIPOPROTEIN-RELEASING SYSTEM TRANSMEMBRANE PROTEIN LOLE"/>
    <property type="match status" value="1"/>
</dbReference>
<evidence type="ECO:0000256" key="5">
    <source>
        <dbReference type="ARBA" id="ARBA00022989"/>
    </source>
</evidence>
<dbReference type="OrthoDB" id="5410375at2"/>
<keyword evidence="3" id="KW-1003">Cell membrane</keyword>
<evidence type="ECO:0000256" key="2">
    <source>
        <dbReference type="ARBA" id="ARBA00005236"/>
    </source>
</evidence>
<accession>A0A5J6MC66</accession>
<feature type="transmembrane region" description="Helical" evidence="7">
    <location>
        <begin position="374"/>
        <end position="394"/>
    </location>
</feature>
<dbReference type="RefSeq" id="WP_151175352.1">
    <property type="nucleotide sequence ID" value="NZ_CP042906.1"/>
</dbReference>
<evidence type="ECO:0000256" key="4">
    <source>
        <dbReference type="ARBA" id="ARBA00022692"/>
    </source>
</evidence>
<dbReference type="Pfam" id="PF02687">
    <property type="entry name" value="FtsX"/>
    <property type="match status" value="1"/>
</dbReference>
<dbReference type="PANTHER" id="PTHR30489">
    <property type="entry name" value="LIPOPROTEIN-RELEASING SYSTEM TRANSMEMBRANE PROTEIN LOLE"/>
    <property type="match status" value="1"/>
</dbReference>
<dbReference type="InterPro" id="IPR051447">
    <property type="entry name" value="Lipoprotein-release_system"/>
</dbReference>
<keyword evidence="4 7" id="KW-0812">Transmembrane</keyword>
<keyword evidence="6 7" id="KW-0472">Membrane</keyword>
<protein>
    <submittedName>
        <fullName evidence="9">ABC transporter permease</fullName>
    </submittedName>
</protein>
<dbReference type="GO" id="GO:0044874">
    <property type="term" value="P:lipoprotein localization to outer membrane"/>
    <property type="evidence" value="ECO:0007669"/>
    <property type="project" value="TreeGrafter"/>
</dbReference>
<keyword evidence="5 7" id="KW-1133">Transmembrane helix</keyword>
<comment type="subcellular location">
    <subcellularLocation>
        <location evidence="1">Cell membrane</location>
        <topology evidence="1">Multi-pass membrane protein</topology>
    </subcellularLocation>
</comment>